<dbReference type="Proteomes" id="UP000236731">
    <property type="component" value="Unassembled WGS sequence"/>
</dbReference>
<dbReference type="AlphaFoldDB" id="A0A1H5VTE5"/>
<reference evidence="2" key="1">
    <citation type="submission" date="2016-10" db="EMBL/GenBank/DDBJ databases">
        <authorList>
            <person name="Varghese N."/>
            <person name="Submissions S."/>
        </authorList>
    </citation>
    <scope>NUCLEOTIDE SEQUENCE [LARGE SCALE GENOMIC DNA]</scope>
    <source>
        <strain evidence="2">DSM 22361</strain>
    </source>
</reference>
<accession>A0A1H5VTE5</accession>
<name>A0A1H5VTE5_9SPHI</name>
<evidence type="ECO:0008006" key="3">
    <source>
        <dbReference type="Google" id="ProtNLM"/>
    </source>
</evidence>
<protein>
    <recommendedName>
        <fullName evidence="3">Major paralogous domain-containing protein</fullName>
    </recommendedName>
</protein>
<sequence length="584" mass="64779">MLHFISNSWGYYLCTLLLLLLFSCEKIKSGPDQEDWDHEVQFEIQGVQDVEEVPLLARKASTSAAPEMQQPSKVMVHTDLVDMGGFDAVMSITEDVPTQFMGRGQPIRTAERNRAATGQAVAARHITSLSPGSRYRIVLFKVGATPNDLTYVGQREGIVGGSAIRIGTYRNTQYRWYAYSFNNPAAIDTLTPSLGTVPIQPTGGSPSSRQDFAYATGVLTTGDVIGGVNKLQDIVLTRKTSRIIVEINGRGMFSGIHLANPRFGNNAGLIRGNFRLSDSSYREINGDLGANNSASNPHADGYSVPIGQDSVRGLDFKRRYTFYTPADGVSSRELIVSIDELHLRSSRVREDNGVLEDRIRQFNGLTFRFPGFIPKAGKSYFVSIKLVESAITIGTTQWARHNVFRNATGPSTEDGIKEYLFRYDNPLYHNHAASPPNDYFKNDIYSIVRGKNICELIYPENTWDLPTPADFQALEVLSGKRQPMQDNNWSMVITPTVSAAGAPGYPHGNLVFTPVGYKARDGVGEPIQEYNPRSGFFAGTKGYWRTKTPATFAQVNYSLFNTGMIDVENFPETRLANIRCVRKK</sequence>
<keyword evidence="2" id="KW-1185">Reference proteome</keyword>
<evidence type="ECO:0000313" key="1">
    <source>
        <dbReference type="EMBL" id="SEF90266.1"/>
    </source>
</evidence>
<evidence type="ECO:0000313" key="2">
    <source>
        <dbReference type="Proteomes" id="UP000236731"/>
    </source>
</evidence>
<proteinExistence type="predicted"/>
<gene>
    <name evidence="1" type="ORF">SAMN05421877_103222</name>
</gene>
<dbReference type="RefSeq" id="WP_146060587.1">
    <property type="nucleotide sequence ID" value="NZ_CP049246.1"/>
</dbReference>
<organism evidence="1 2">
    <name type="scientific">Sphingobacterium lactis</name>
    <dbReference type="NCBI Taxonomy" id="797291"/>
    <lineage>
        <taxon>Bacteria</taxon>
        <taxon>Pseudomonadati</taxon>
        <taxon>Bacteroidota</taxon>
        <taxon>Sphingobacteriia</taxon>
        <taxon>Sphingobacteriales</taxon>
        <taxon>Sphingobacteriaceae</taxon>
        <taxon>Sphingobacterium</taxon>
    </lineage>
</organism>
<dbReference type="OrthoDB" id="698753at2"/>
<dbReference type="EMBL" id="FNUT01000003">
    <property type="protein sequence ID" value="SEF90266.1"/>
    <property type="molecule type" value="Genomic_DNA"/>
</dbReference>